<keyword evidence="2" id="KW-0812">Transmembrane</keyword>
<feature type="domain" description="Ig-like" evidence="3">
    <location>
        <begin position="371"/>
        <end position="485"/>
    </location>
</feature>
<dbReference type="EMBL" id="JBHSBM010000023">
    <property type="protein sequence ID" value="MFC4060513.1"/>
    <property type="molecule type" value="Genomic_DNA"/>
</dbReference>
<feature type="transmembrane region" description="Helical" evidence="2">
    <location>
        <begin position="355"/>
        <end position="374"/>
    </location>
</feature>
<keyword evidence="2" id="KW-1133">Transmembrane helix</keyword>
<evidence type="ECO:0000256" key="1">
    <source>
        <dbReference type="SAM" id="MobiDB-lite"/>
    </source>
</evidence>
<sequence length="485" mass="49762">MAGGTDTIVDIGQDRLAGYRLTGRTWTGELGTWYAAVSATGAPASALRFEPGAVSGPAARDRVVAAVLADRRLARSGLAGLVPVADLVSAHGEVWLLTAEPAGPTVGDLLGDAPGVPRPDAGDAATVLAETAQTLLAVHAAGLAHGAVHPGTVVIAPGGVVLLAERGLADALHGRPPAPERDVAAWASLARGLAATWAADAPRAAGLLEQVAAAATTRGLAAARDTLLAGRTLLPSGFPTRERLTETAHRWSVHEAATRAAYPVPSPSPSPGRAGMDEGEIVTLLHVGAGGGERTGEGPGSRAGETVVRFGPGVPAETTAARIWRGGREQATVHSTGAAGRRGPRPPAGRRYRTALSAVVLALILAGAALAWLLRTPASALAVTGAEVVVPKKTLKCGESAAIRGVLTTNGSAGEIRYRWLRSDGDEPVEHTHRVPGGETEHEVTLRWDVRGKGTFKGTVTLEVLSPVPDGEAVEDKKSFTYRCR</sequence>
<keyword evidence="5" id="KW-1185">Reference proteome</keyword>
<evidence type="ECO:0000256" key="2">
    <source>
        <dbReference type="SAM" id="Phobius"/>
    </source>
</evidence>
<protein>
    <recommendedName>
        <fullName evidence="3">Ig-like domain-containing protein</fullName>
    </recommendedName>
</protein>
<dbReference type="Gene3D" id="1.10.510.10">
    <property type="entry name" value="Transferase(Phosphotransferase) domain 1"/>
    <property type="match status" value="1"/>
</dbReference>
<proteinExistence type="predicted"/>
<organism evidence="4 5">
    <name type="scientific">Planomonospora corallina</name>
    <dbReference type="NCBI Taxonomy" id="1806052"/>
    <lineage>
        <taxon>Bacteria</taxon>
        <taxon>Bacillati</taxon>
        <taxon>Actinomycetota</taxon>
        <taxon>Actinomycetes</taxon>
        <taxon>Streptosporangiales</taxon>
        <taxon>Streptosporangiaceae</taxon>
        <taxon>Planomonospora</taxon>
    </lineage>
</organism>
<comment type="caution">
    <text evidence="4">The sequence shown here is derived from an EMBL/GenBank/DDBJ whole genome shotgun (WGS) entry which is preliminary data.</text>
</comment>
<feature type="region of interest" description="Disordered" evidence="1">
    <location>
        <begin position="328"/>
        <end position="349"/>
    </location>
</feature>
<reference evidence="5" key="1">
    <citation type="journal article" date="2019" name="Int. J. Syst. Evol. Microbiol.">
        <title>The Global Catalogue of Microorganisms (GCM) 10K type strain sequencing project: providing services to taxonomists for standard genome sequencing and annotation.</title>
        <authorList>
            <consortium name="The Broad Institute Genomics Platform"/>
            <consortium name="The Broad Institute Genome Sequencing Center for Infectious Disease"/>
            <person name="Wu L."/>
            <person name="Ma J."/>
        </authorList>
    </citation>
    <scope>NUCLEOTIDE SEQUENCE [LARGE SCALE GENOMIC DNA]</scope>
    <source>
        <strain evidence="5">TBRC 4489</strain>
    </source>
</reference>
<name>A0ABV8I8I1_9ACTN</name>
<dbReference type="Proteomes" id="UP001595850">
    <property type="component" value="Unassembled WGS sequence"/>
</dbReference>
<gene>
    <name evidence="4" type="ORF">ACFOWE_19590</name>
</gene>
<evidence type="ECO:0000313" key="5">
    <source>
        <dbReference type="Proteomes" id="UP001595850"/>
    </source>
</evidence>
<dbReference type="PROSITE" id="PS50835">
    <property type="entry name" value="IG_LIKE"/>
    <property type="match status" value="1"/>
</dbReference>
<keyword evidence="2" id="KW-0472">Membrane</keyword>
<dbReference type="InterPro" id="IPR007110">
    <property type="entry name" value="Ig-like_dom"/>
</dbReference>
<evidence type="ECO:0000259" key="3">
    <source>
        <dbReference type="PROSITE" id="PS50835"/>
    </source>
</evidence>
<evidence type="ECO:0000313" key="4">
    <source>
        <dbReference type="EMBL" id="MFC4060513.1"/>
    </source>
</evidence>
<accession>A0ABV8I8I1</accession>
<dbReference type="RefSeq" id="WP_377289833.1">
    <property type="nucleotide sequence ID" value="NZ_JBHSBM010000023.1"/>
</dbReference>